<evidence type="ECO:0000313" key="8">
    <source>
        <dbReference type="Proteomes" id="UP001226651"/>
    </source>
</evidence>
<keyword evidence="6" id="KW-0411">Iron-sulfur</keyword>
<keyword evidence="5" id="KW-0408">Iron</keyword>
<dbReference type="EMBL" id="CP127389">
    <property type="protein sequence ID" value="WIV87057.1"/>
    <property type="molecule type" value="Genomic_DNA"/>
</dbReference>
<dbReference type="SFLD" id="SFLDG01066">
    <property type="entry name" value="organic_radical-activating_enz"/>
    <property type="match status" value="1"/>
</dbReference>
<organism evidence="7 8">
    <name type="scientific">Proteus appendicitidis</name>
    <dbReference type="NCBI Taxonomy" id="3034648"/>
    <lineage>
        <taxon>Bacteria</taxon>
        <taxon>Pseudomonadati</taxon>
        <taxon>Pseudomonadota</taxon>
        <taxon>Gammaproteobacteria</taxon>
        <taxon>Enterobacterales</taxon>
        <taxon>Morganellaceae</taxon>
        <taxon>Proteus</taxon>
    </lineage>
</organism>
<dbReference type="SFLD" id="SFLDG01063">
    <property type="entry name" value="activating_enzymes__group_1"/>
    <property type="match status" value="1"/>
</dbReference>
<keyword evidence="2" id="KW-0004">4Fe-4S</keyword>
<evidence type="ECO:0000256" key="5">
    <source>
        <dbReference type="ARBA" id="ARBA00023004"/>
    </source>
</evidence>
<dbReference type="Gene3D" id="3.20.20.70">
    <property type="entry name" value="Aldolase class I"/>
    <property type="match status" value="1"/>
</dbReference>
<protein>
    <submittedName>
        <fullName evidence="7">4Fe-4S single cluster domain-containing protein</fullName>
    </submittedName>
</protein>
<evidence type="ECO:0000256" key="6">
    <source>
        <dbReference type="ARBA" id="ARBA00023014"/>
    </source>
</evidence>
<sequence length="209" mass="23570">MLISLSRTHFPVTTLGPGKRIGIWFQGCSLRCKGCLSPDTWERKTASITVDAIIQQIHPWFSFADGITISGGEPFEQPEALYALLTALRQQFSGDIFIYSGYHWNEIEPQVTKMSGLIDALMSGRYQVENTQSLMLRGSDNQQLHCLTAKGRARFSAFDRSVTEEDKVLDLSLDNQGRIYLTGIPQKGDMARLREVLAQQDTQLKQIKR</sequence>
<evidence type="ECO:0000256" key="2">
    <source>
        <dbReference type="ARBA" id="ARBA00022485"/>
    </source>
</evidence>
<proteinExistence type="predicted"/>
<dbReference type="SFLD" id="SFLDS00029">
    <property type="entry name" value="Radical_SAM"/>
    <property type="match status" value="1"/>
</dbReference>
<dbReference type="SUPFAM" id="SSF102114">
    <property type="entry name" value="Radical SAM enzymes"/>
    <property type="match status" value="1"/>
</dbReference>
<dbReference type="CDD" id="cd01335">
    <property type="entry name" value="Radical_SAM"/>
    <property type="match status" value="1"/>
</dbReference>
<keyword evidence="4" id="KW-0479">Metal-binding</keyword>
<evidence type="ECO:0000313" key="7">
    <source>
        <dbReference type="EMBL" id="WIV87057.1"/>
    </source>
</evidence>
<keyword evidence="3" id="KW-0949">S-adenosyl-L-methionine</keyword>
<dbReference type="RefSeq" id="WP_285804538.1">
    <property type="nucleotide sequence ID" value="NZ_CP127389.1"/>
</dbReference>
<dbReference type="InterPro" id="IPR034457">
    <property type="entry name" value="Organic_radical-activating"/>
</dbReference>
<gene>
    <name evidence="7" type="ORF">QQS39_11250</name>
</gene>
<dbReference type="Proteomes" id="UP001226651">
    <property type="component" value="Chromosome"/>
</dbReference>
<dbReference type="PANTHER" id="PTHR30352">
    <property type="entry name" value="PYRUVATE FORMATE-LYASE-ACTIVATING ENZYME"/>
    <property type="match status" value="1"/>
</dbReference>
<accession>A0ABY8Y451</accession>
<dbReference type="Pfam" id="PF13353">
    <property type="entry name" value="Fer4_12"/>
    <property type="match status" value="1"/>
</dbReference>
<reference evidence="7 8" key="1">
    <citation type="submission" date="2023-06" db="EMBL/GenBank/DDBJ databases">
        <title>Proteus appendicitidis sp. nov., isolated from the appendiceal pus of an appendicitis patient in Yongzhou, China.</title>
        <authorList>
            <person name="Cai X."/>
        </authorList>
    </citation>
    <scope>NUCLEOTIDE SEQUENCE [LARGE SCALE GENOMIC DNA]</scope>
    <source>
        <strain evidence="7 8">HZ0627</strain>
    </source>
</reference>
<evidence type="ECO:0000256" key="1">
    <source>
        <dbReference type="ARBA" id="ARBA00001966"/>
    </source>
</evidence>
<evidence type="ECO:0000256" key="3">
    <source>
        <dbReference type="ARBA" id="ARBA00022691"/>
    </source>
</evidence>
<dbReference type="InterPro" id="IPR012837">
    <property type="entry name" value="NrdG"/>
</dbReference>
<evidence type="ECO:0000256" key="4">
    <source>
        <dbReference type="ARBA" id="ARBA00022723"/>
    </source>
</evidence>
<dbReference type="InterPro" id="IPR013785">
    <property type="entry name" value="Aldolase_TIM"/>
</dbReference>
<comment type="cofactor">
    <cofactor evidence="1">
        <name>[4Fe-4S] cluster</name>
        <dbReference type="ChEBI" id="CHEBI:49883"/>
    </cofactor>
</comment>
<keyword evidence="8" id="KW-1185">Reference proteome</keyword>
<dbReference type="InterPro" id="IPR058240">
    <property type="entry name" value="rSAM_sf"/>
</dbReference>
<dbReference type="InterPro" id="IPR007197">
    <property type="entry name" value="rSAM"/>
</dbReference>
<name>A0ABY8Y451_9GAMM</name>
<dbReference type="PANTHER" id="PTHR30352:SF2">
    <property type="entry name" value="ANAEROBIC RIBONUCLEOSIDE-TRIPHOSPHATE REDUCTASE-ACTIVATING PROTEIN"/>
    <property type="match status" value="1"/>
</dbReference>
<dbReference type="SFLD" id="SFLDF00299">
    <property type="entry name" value="anaerobic_ribonucleoside-triph"/>
    <property type="match status" value="1"/>
</dbReference>